<keyword evidence="2" id="KW-1185">Reference proteome</keyword>
<evidence type="ECO:0000313" key="2">
    <source>
        <dbReference type="Proteomes" id="UP000622245"/>
    </source>
</evidence>
<evidence type="ECO:0000313" key="1">
    <source>
        <dbReference type="EMBL" id="MBM0277436.1"/>
    </source>
</evidence>
<dbReference type="Proteomes" id="UP000622245">
    <property type="component" value="Unassembled WGS sequence"/>
</dbReference>
<dbReference type="EMBL" id="JAEVHL010000102">
    <property type="protein sequence ID" value="MBM0277436.1"/>
    <property type="molecule type" value="Genomic_DNA"/>
</dbReference>
<gene>
    <name evidence="1" type="ORF">JM949_19615</name>
</gene>
<evidence type="ECO:0008006" key="3">
    <source>
        <dbReference type="Google" id="ProtNLM"/>
    </source>
</evidence>
<organism evidence="1 2">
    <name type="scientific">Micromonospora tarensis</name>
    <dbReference type="NCBI Taxonomy" id="2806100"/>
    <lineage>
        <taxon>Bacteria</taxon>
        <taxon>Bacillati</taxon>
        <taxon>Actinomycetota</taxon>
        <taxon>Actinomycetes</taxon>
        <taxon>Micromonosporales</taxon>
        <taxon>Micromonosporaceae</taxon>
        <taxon>Micromonospora</taxon>
    </lineage>
</organism>
<dbReference type="RefSeq" id="WP_203149863.1">
    <property type="nucleotide sequence ID" value="NZ_JAEVHL010000102.1"/>
</dbReference>
<reference evidence="1 2" key="1">
    <citation type="submission" date="2021-01" db="EMBL/GenBank/DDBJ databases">
        <title>Draft genome sequence of Micromonospora sp. strain STR1s_6.</title>
        <authorList>
            <person name="Karlyshev A."/>
            <person name="Jawad R."/>
        </authorList>
    </citation>
    <scope>NUCLEOTIDE SEQUENCE [LARGE SCALE GENOMIC DNA]</scope>
    <source>
        <strain evidence="1 2">STR1S-6</strain>
    </source>
</reference>
<sequence length="130" mass="13975">MATIPELLDCVDDPDDDSTRAYQLVDEIARGGDESLIPLLAVELDTFLDAGHFYGRDVIADALAGLGGTDVLPLLIAASARDLGDDQDGLQSTILDLMSTNPHRARVVLGELRAEGPPEIQSRVGWAYDR</sequence>
<name>A0ABS1YJ39_9ACTN</name>
<accession>A0ABS1YJ39</accession>
<comment type="caution">
    <text evidence="1">The sequence shown here is derived from an EMBL/GenBank/DDBJ whole genome shotgun (WGS) entry which is preliminary data.</text>
</comment>
<proteinExistence type="predicted"/>
<protein>
    <recommendedName>
        <fullName evidence="3">HEAT repeat-containing protein</fullName>
    </recommendedName>
</protein>